<evidence type="ECO:0000313" key="7">
    <source>
        <dbReference type="EMBL" id="SMC72439.1"/>
    </source>
</evidence>
<dbReference type="Pfam" id="PF00849">
    <property type="entry name" value="PseudoU_synth_2"/>
    <property type="match status" value="1"/>
</dbReference>
<dbReference type="InterPro" id="IPR036986">
    <property type="entry name" value="S4_RNA-bd_sf"/>
</dbReference>
<dbReference type="InterPro" id="IPR006225">
    <property type="entry name" value="PsdUridine_synth_RluC/D"/>
</dbReference>
<dbReference type="NCBIfam" id="TIGR00005">
    <property type="entry name" value="rluA_subfam"/>
    <property type="match status" value="1"/>
</dbReference>
<comment type="catalytic activity">
    <reaction evidence="5">
        <text>a uridine in RNA = a pseudouridine in RNA</text>
        <dbReference type="Rhea" id="RHEA:48348"/>
        <dbReference type="Rhea" id="RHEA-COMP:12068"/>
        <dbReference type="Rhea" id="RHEA-COMP:12069"/>
        <dbReference type="ChEBI" id="CHEBI:65314"/>
        <dbReference type="ChEBI" id="CHEBI:65315"/>
    </reaction>
</comment>
<dbReference type="InterPro" id="IPR050188">
    <property type="entry name" value="RluA_PseudoU_synthase"/>
</dbReference>
<comment type="catalytic activity">
    <reaction evidence="3">
        <text>uridine(1911/1915/1917) in 23S rRNA = pseudouridine(1911/1915/1917) in 23S rRNA</text>
        <dbReference type="Rhea" id="RHEA:42524"/>
        <dbReference type="Rhea" id="RHEA-COMP:10097"/>
        <dbReference type="Rhea" id="RHEA-COMP:10098"/>
        <dbReference type="ChEBI" id="CHEBI:65314"/>
        <dbReference type="ChEBI" id="CHEBI:65315"/>
        <dbReference type="EC" id="5.4.99.23"/>
    </reaction>
</comment>
<evidence type="ECO:0000256" key="4">
    <source>
        <dbReference type="PIRSR" id="PIRSR606225-1"/>
    </source>
</evidence>
<dbReference type="PANTHER" id="PTHR21600">
    <property type="entry name" value="MITOCHONDRIAL RNA PSEUDOURIDINE SYNTHASE"/>
    <property type="match status" value="1"/>
</dbReference>
<dbReference type="PROSITE" id="PS01129">
    <property type="entry name" value="PSI_RLU"/>
    <property type="match status" value="1"/>
</dbReference>
<feature type="domain" description="Pseudouridine synthase RsuA/RluA-like" evidence="6">
    <location>
        <begin position="110"/>
        <end position="264"/>
    </location>
</feature>
<dbReference type="GO" id="GO:0000455">
    <property type="term" value="P:enzyme-directed rRNA pseudouridine synthesis"/>
    <property type="evidence" value="ECO:0007669"/>
    <property type="project" value="TreeGrafter"/>
</dbReference>
<comment type="function">
    <text evidence="5">Responsible for synthesis of pseudouridine from uracil.</text>
</comment>
<dbReference type="RefSeq" id="WP_084285077.1">
    <property type="nucleotide sequence ID" value="NZ_FWXJ01000013.1"/>
</dbReference>
<feature type="active site" evidence="4">
    <location>
        <position position="155"/>
    </location>
</feature>
<gene>
    <name evidence="7" type="ORF">SAMN06296008_11359</name>
</gene>
<accession>A0A1W2BHL7</accession>
<name>A0A1W2BHL7_9BURK</name>
<dbReference type="Gene3D" id="3.30.2350.10">
    <property type="entry name" value="Pseudouridine synthase"/>
    <property type="match status" value="1"/>
</dbReference>
<keyword evidence="8" id="KW-1185">Reference proteome</keyword>
<evidence type="ECO:0000256" key="3">
    <source>
        <dbReference type="ARBA" id="ARBA00036882"/>
    </source>
</evidence>
<protein>
    <recommendedName>
        <fullName evidence="5">Pseudouridine synthase</fullName>
        <ecNumber evidence="5">5.4.99.-</ecNumber>
    </recommendedName>
</protein>
<comment type="similarity">
    <text evidence="1 5">Belongs to the pseudouridine synthase RluA family.</text>
</comment>
<evidence type="ECO:0000313" key="8">
    <source>
        <dbReference type="Proteomes" id="UP000192708"/>
    </source>
</evidence>
<organism evidence="7 8">
    <name type="scientific">Polynucleobacter kasalickyi</name>
    <dbReference type="NCBI Taxonomy" id="1938817"/>
    <lineage>
        <taxon>Bacteria</taxon>
        <taxon>Pseudomonadati</taxon>
        <taxon>Pseudomonadota</taxon>
        <taxon>Betaproteobacteria</taxon>
        <taxon>Burkholderiales</taxon>
        <taxon>Burkholderiaceae</taxon>
        <taxon>Polynucleobacter</taxon>
    </lineage>
</organism>
<dbReference type="InterPro" id="IPR006224">
    <property type="entry name" value="PsdUridine_synth_RluA-like_CS"/>
</dbReference>
<dbReference type="InterPro" id="IPR020103">
    <property type="entry name" value="PsdUridine_synth_cat_dom_sf"/>
</dbReference>
<dbReference type="CDD" id="cd02869">
    <property type="entry name" value="PseudoU_synth_RluA_like"/>
    <property type="match status" value="1"/>
</dbReference>
<evidence type="ECO:0000259" key="6">
    <source>
        <dbReference type="Pfam" id="PF00849"/>
    </source>
</evidence>
<dbReference type="STRING" id="1938817.SAMN06296008_11359"/>
<dbReference type="Proteomes" id="UP000192708">
    <property type="component" value="Unassembled WGS sequence"/>
</dbReference>
<sequence>MSNEDYIDEVELTEEIPTSAELTVIIPSHFRGERLDKSLAACISQYSRSKIQTWIDANLVRYESGKFAQIKDQITGEQTLFVTIPEDPQNKAFNPENIPLEIVYSDSSIALINKPAGLVVHPAAGNWSGTLLNALLYHFPECSQVPRAGIVHRLDKDTSGLLVVAKSLIAQTHLVRQLQSRTVSRRYLALVWGTPPLNKTINAPIGRDPRDRLKMAVTQGPSAKEAITSFTVLQTVPFDSRSISLIECKLQTGRTHQIRVHLQHLGYPLLNDPVYHVKAPLQIQKLLMDNFYGDEAVTIPGQMLHATQLGLIHPDSEEEKIWSRSPPIAFLKLMADLGFQERAWQHLLN</sequence>
<keyword evidence="2 5" id="KW-0413">Isomerase</keyword>
<dbReference type="AlphaFoldDB" id="A0A1W2BHL7"/>
<dbReference type="OrthoDB" id="9785808at2"/>
<dbReference type="SUPFAM" id="SSF55120">
    <property type="entry name" value="Pseudouridine synthase"/>
    <property type="match status" value="1"/>
</dbReference>
<proteinExistence type="inferred from homology"/>
<dbReference type="GO" id="GO:0003723">
    <property type="term" value="F:RNA binding"/>
    <property type="evidence" value="ECO:0007669"/>
    <property type="project" value="InterPro"/>
</dbReference>
<dbReference type="EMBL" id="FWXJ01000013">
    <property type="protein sequence ID" value="SMC72439.1"/>
    <property type="molecule type" value="Genomic_DNA"/>
</dbReference>
<evidence type="ECO:0000256" key="2">
    <source>
        <dbReference type="ARBA" id="ARBA00023235"/>
    </source>
</evidence>
<dbReference type="Gene3D" id="3.10.290.10">
    <property type="entry name" value="RNA-binding S4 domain"/>
    <property type="match status" value="1"/>
</dbReference>
<dbReference type="EC" id="5.4.99.-" evidence="5"/>
<dbReference type="InterPro" id="IPR006145">
    <property type="entry name" value="PsdUridine_synth_RsuA/RluA"/>
</dbReference>
<dbReference type="PANTHER" id="PTHR21600:SF44">
    <property type="entry name" value="RIBOSOMAL LARGE SUBUNIT PSEUDOURIDINE SYNTHASE D"/>
    <property type="match status" value="1"/>
</dbReference>
<reference evidence="7 8" key="1">
    <citation type="submission" date="2017-04" db="EMBL/GenBank/DDBJ databases">
        <authorList>
            <person name="Afonso C.L."/>
            <person name="Miller P.J."/>
            <person name="Scott M.A."/>
            <person name="Spackman E."/>
            <person name="Goraichik I."/>
            <person name="Dimitrov K.M."/>
            <person name="Suarez D.L."/>
            <person name="Swayne D.E."/>
        </authorList>
    </citation>
    <scope>NUCLEOTIDE SEQUENCE [LARGE SCALE GENOMIC DNA]</scope>
    <source>
        <strain evidence="7 8">VK13</strain>
    </source>
</reference>
<evidence type="ECO:0000256" key="5">
    <source>
        <dbReference type="RuleBase" id="RU362028"/>
    </source>
</evidence>
<evidence type="ECO:0000256" key="1">
    <source>
        <dbReference type="ARBA" id="ARBA00010876"/>
    </source>
</evidence>
<dbReference type="GO" id="GO:0160140">
    <property type="term" value="F:23S rRNA pseudouridine(1911/1915/1917) synthase activity"/>
    <property type="evidence" value="ECO:0007669"/>
    <property type="project" value="UniProtKB-EC"/>
</dbReference>